<accession>A0A8K0CZU0</accession>
<dbReference type="AlphaFoldDB" id="A0A8K0CZU0"/>
<reference evidence="1" key="1">
    <citation type="submission" date="2019-08" db="EMBL/GenBank/DDBJ databases">
        <title>The genome of the North American firefly Photinus pyralis.</title>
        <authorList>
            <consortium name="Photinus pyralis genome working group"/>
            <person name="Fallon T.R."/>
            <person name="Sander Lower S.E."/>
            <person name="Weng J.-K."/>
        </authorList>
    </citation>
    <scope>NUCLEOTIDE SEQUENCE</scope>
    <source>
        <strain evidence="1">TRF0915ILg1</strain>
        <tissue evidence="1">Whole body</tissue>
    </source>
</reference>
<comment type="caution">
    <text evidence="1">The sequence shown here is derived from an EMBL/GenBank/DDBJ whole genome shotgun (WGS) entry which is preliminary data.</text>
</comment>
<organism evidence="1 2">
    <name type="scientific">Ignelater luminosus</name>
    <name type="common">Cucubano</name>
    <name type="synonym">Pyrophorus luminosus</name>
    <dbReference type="NCBI Taxonomy" id="2038154"/>
    <lineage>
        <taxon>Eukaryota</taxon>
        <taxon>Metazoa</taxon>
        <taxon>Ecdysozoa</taxon>
        <taxon>Arthropoda</taxon>
        <taxon>Hexapoda</taxon>
        <taxon>Insecta</taxon>
        <taxon>Pterygota</taxon>
        <taxon>Neoptera</taxon>
        <taxon>Endopterygota</taxon>
        <taxon>Coleoptera</taxon>
        <taxon>Polyphaga</taxon>
        <taxon>Elateriformia</taxon>
        <taxon>Elateroidea</taxon>
        <taxon>Elateridae</taxon>
        <taxon>Agrypninae</taxon>
        <taxon>Pyrophorini</taxon>
        <taxon>Ignelater</taxon>
    </lineage>
</organism>
<sequence length="113" mass="13130">MANKIPRFECHRERMEYYDKQWKDELKDKGLIRTREALYGHASRLNADVRIHLSITVSSAIVMCDDIGKSDVNKMYSNGPMILPWDTPELICDMLETLHLTLVFCVIALYARP</sequence>
<name>A0A8K0CZU0_IGNLU</name>
<keyword evidence="2" id="KW-1185">Reference proteome</keyword>
<dbReference type="Proteomes" id="UP000801492">
    <property type="component" value="Unassembled WGS sequence"/>
</dbReference>
<gene>
    <name evidence="1" type="ORF">ILUMI_09526</name>
</gene>
<protein>
    <submittedName>
        <fullName evidence="1">Uncharacterized protein</fullName>
    </submittedName>
</protein>
<dbReference type="EMBL" id="VTPC01004878">
    <property type="protein sequence ID" value="KAF2896649.1"/>
    <property type="molecule type" value="Genomic_DNA"/>
</dbReference>
<evidence type="ECO:0000313" key="2">
    <source>
        <dbReference type="Proteomes" id="UP000801492"/>
    </source>
</evidence>
<evidence type="ECO:0000313" key="1">
    <source>
        <dbReference type="EMBL" id="KAF2896649.1"/>
    </source>
</evidence>
<proteinExistence type="predicted"/>